<gene>
    <name evidence="1" type="ORF">BST63_35645</name>
</gene>
<evidence type="ECO:0000313" key="2">
    <source>
        <dbReference type="Proteomes" id="UP000193884"/>
    </source>
</evidence>
<dbReference type="EMBL" id="NAFK01000177">
    <property type="protein sequence ID" value="OSJ21060.1"/>
    <property type="molecule type" value="Genomic_DNA"/>
</dbReference>
<organism evidence="1 2">
    <name type="scientific">Bradyrhizobium canariense</name>
    <dbReference type="NCBI Taxonomy" id="255045"/>
    <lineage>
        <taxon>Bacteria</taxon>
        <taxon>Pseudomonadati</taxon>
        <taxon>Pseudomonadota</taxon>
        <taxon>Alphaproteobacteria</taxon>
        <taxon>Hyphomicrobiales</taxon>
        <taxon>Nitrobacteraceae</taxon>
        <taxon>Bradyrhizobium</taxon>
    </lineage>
</organism>
<sequence>MMPAIFTATSGDDVTVTCTTRYVALTGEATATSNNMSRAIAIDGISAMLALQPIGRWNDAHRARRKVDALVRATGVLVPDVIRPFDRTRLERSCMFLRFAELYFPIARMDVSPMSLPLHDTQSLLLSGHRTGCETASRSM</sequence>
<dbReference type="Proteomes" id="UP000193884">
    <property type="component" value="Unassembled WGS sequence"/>
</dbReference>
<protein>
    <submittedName>
        <fullName evidence="1">Uncharacterized protein</fullName>
    </submittedName>
</protein>
<accession>A0ABX3WTP1</accession>
<evidence type="ECO:0000313" key="1">
    <source>
        <dbReference type="EMBL" id="OSJ21060.1"/>
    </source>
</evidence>
<reference evidence="1 2" key="1">
    <citation type="submission" date="2017-03" db="EMBL/GenBank/DDBJ databases">
        <title>Whole genome sequences of fourteen strains of Bradyrhizobium canariense and one strain of Bradyrhizobium japonicum isolated from Lupinus (Papilionoideae: Genisteae) species in Algeria.</title>
        <authorList>
            <person name="Crovadore J."/>
            <person name="Chekireb D."/>
            <person name="Brachmann A."/>
            <person name="Chablais R."/>
            <person name="Cochard B."/>
            <person name="Lefort F."/>
        </authorList>
    </citation>
    <scope>NUCLEOTIDE SEQUENCE [LARGE SCALE GENOMIC DNA]</scope>
    <source>
        <strain evidence="1 2">UBMAN05</strain>
    </source>
</reference>
<proteinExistence type="predicted"/>
<keyword evidence="2" id="KW-1185">Reference proteome</keyword>
<name>A0ABX3WTP1_9BRAD</name>
<comment type="caution">
    <text evidence="1">The sequence shown here is derived from an EMBL/GenBank/DDBJ whole genome shotgun (WGS) entry which is preliminary data.</text>
</comment>